<dbReference type="GO" id="GO:0005654">
    <property type="term" value="C:nucleoplasm"/>
    <property type="evidence" value="ECO:0007669"/>
    <property type="project" value="EnsemblFungi"/>
</dbReference>
<evidence type="ECO:0000256" key="1">
    <source>
        <dbReference type="SAM" id="MobiDB-lite"/>
    </source>
</evidence>
<dbReference type="GO" id="GO:0032040">
    <property type="term" value="C:small-subunit processome"/>
    <property type="evidence" value="ECO:0007669"/>
    <property type="project" value="EnsemblFungi"/>
</dbReference>
<dbReference type="InterPro" id="IPR022592">
    <property type="entry name" value="Nucleolar_19"/>
</dbReference>
<dbReference type="GeneID" id="96904089"/>
<sequence length="205" mass="23651">MSRTREIQEKLNLQAELQLSFSNTKSKVAKWLEQTTDEKKDHTKEETDLRELQDSKKAFFQLPVVQIGSGLNFALEDDNQSKDDIHTIGEFIASDKKISSLSKKKKRVEQSDVRNNMYRIAKDDTRAMVALKRKMRKDQRENIRTGPKQVKKETRTGETGSSRTTTPQANNDEDSEDSDNDDAPIQRTAKKSFGLLFDNNKKRRK</sequence>
<dbReference type="Proteomes" id="UP000001640">
    <property type="component" value="Chromosome 5"/>
</dbReference>
<evidence type="ECO:0000313" key="3">
    <source>
        <dbReference type="Proteomes" id="UP000001640"/>
    </source>
</evidence>
<dbReference type="OrthoDB" id="4068385at2759"/>
<dbReference type="AlphaFoldDB" id="G0VG42"/>
<dbReference type="EMBL" id="HE576756">
    <property type="protein sequence ID" value="CCC70461.1"/>
    <property type="molecule type" value="Genomic_DNA"/>
</dbReference>
<accession>G0VG42</accession>
<proteinExistence type="predicted"/>
<evidence type="ECO:0008006" key="4">
    <source>
        <dbReference type="Google" id="ProtNLM"/>
    </source>
</evidence>
<organism evidence="2 3">
    <name type="scientific">Naumovozyma castellii</name>
    <name type="common">Yeast</name>
    <name type="synonym">Saccharomyces castellii</name>
    <dbReference type="NCBI Taxonomy" id="27288"/>
    <lineage>
        <taxon>Eukaryota</taxon>
        <taxon>Fungi</taxon>
        <taxon>Dikarya</taxon>
        <taxon>Ascomycota</taxon>
        <taxon>Saccharomycotina</taxon>
        <taxon>Saccharomycetes</taxon>
        <taxon>Saccharomycetales</taxon>
        <taxon>Saccharomycetaceae</taxon>
        <taxon>Naumovozyma</taxon>
    </lineage>
</organism>
<dbReference type="InParanoid" id="G0VG42"/>
<dbReference type="KEGG" id="ncs:NCAS_0E03910"/>
<dbReference type="GO" id="GO:0000472">
    <property type="term" value="P:endonucleolytic cleavage to generate mature 5'-end of SSU-rRNA from (SSU-rRNA, 5.8S rRNA, LSU-rRNA)"/>
    <property type="evidence" value="ECO:0007669"/>
    <property type="project" value="EnsemblFungi"/>
</dbReference>
<dbReference type="FunCoup" id="G0VG42">
    <property type="interactions" value="139"/>
</dbReference>
<dbReference type="Pfam" id="PF10863">
    <property type="entry name" value="NOP19"/>
    <property type="match status" value="1"/>
</dbReference>
<dbReference type="GO" id="GO:0030686">
    <property type="term" value="C:90S preribosome"/>
    <property type="evidence" value="ECO:0007669"/>
    <property type="project" value="EnsemblFungi"/>
</dbReference>
<dbReference type="GO" id="GO:0000480">
    <property type="term" value="P:endonucleolytic cleavage in 5'-ETS of tricistronic rRNA transcript (SSU-rRNA, 5.8S rRNA, LSU-rRNA)"/>
    <property type="evidence" value="ECO:0007669"/>
    <property type="project" value="EnsemblFungi"/>
</dbReference>
<dbReference type="eggNOG" id="ENOG502S1GY">
    <property type="taxonomic scope" value="Eukaryota"/>
</dbReference>
<evidence type="ECO:0000313" key="2">
    <source>
        <dbReference type="EMBL" id="CCC70461.1"/>
    </source>
</evidence>
<protein>
    <recommendedName>
        <fullName evidence="4">Nucleolar protein 19</fullName>
    </recommendedName>
</protein>
<feature type="compositionally biased region" description="Acidic residues" evidence="1">
    <location>
        <begin position="171"/>
        <end position="182"/>
    </location>
</feature>
<dbReference type="GO" id="GO:0000447">
    <property type="term" value="P:endonucleolytic cleavage in ITS1 to separate SSU-rRNA from 5.8S rRNA and LSU-rRNA from tricistronic rRNA transcript (SSU-rRNA, 5.8S rRNA, LSU-rRNA)"/>
    <property type="evidence" value="ECO:0007669"/>
    <property type="project" value="EnsemblFungi"/>
</dbReference>
<dbReference type="HOGENOM" id="CLU_094334_0_0_1"/>
<dbReference type="RefSeq" id="XP_003676818.1">
    <property type="nucleotide sequence ID" value="XM_003676770.1"/>
</dbReference>
<dbReference type="OMA" id="NNMYRIT"/>
<keyword evidence="3" id="KW-1185">Reference proteome</keyword>
<dbReference type="STRING" id="1064592.G0VG42"/>
<gene>
    <name evidence="2" type="primary">NCAS0E03910</name>
    <name evidence="2" type="ordered locus">NCAS_0E03910</name>
</gene>
<feature type="region of interest" description="Disordered" evidence="1">
    <location>
        <begin position="134"/>
        <end position="205"/>
    </location>
</feature>
<reference key="2">
    <citation type="submission" date="2011-08" db="EMBL/GenBank/DDBJ databases">
        <title>Genome sequence of Naumovozyma castellii.</title>
        <authorList>
            <person name="Gordon J.L."/>
            <person name="Armisen D."/>
            <person name="Proux-Wera E."/>
            <person name="OhEigeartaigh S.S."/>
            <person name="Byrne K.P."/>
            <person name="Wolfe K.H."/>
        </authorList>
    </citation>
    <scope>NUCLEOTIDE SEQUENCE</scope>
    <source>
        <strain>Type strain:CBS 4309</strain>
    </source>
</reference>
<reference evidence="2 3" key="1">
    <citation type="journal article" date="2011" name="Proc. Natl. Acad. Sci. U.S.A.">
        <title>Evolutionary erosion of yeast sex chromosomes by mating-type switching accidents.</title>
        <authorList>
            <person name="Gordon J.L."/>
            <person name="Armisen D."/>
            <person name="Proux-Wera E."/>
            <person name="Oheigeartaigh S.S."/>
            <person name="Byrne K.P."/>
            <person name="Wolfe K.H."/>
        </authorList>
    </citation>
    <scope>NUCLEOTIDE SEQUENCE [LARGE SCALE GENOMIC DNA]</scope>
    <source>
        <strain evidence="3">ATCC 76901 / BCRC 22586 / CBS 4309 / NBRC 1992 / NRRL Y-12630</strain>
    </source>
</reference>
<name>G0VG42_NAUCA</name>
<feature type="compositionally biased region" description="Low complexity" evidence="1">
    <location>
        <begin position="157"/>
        <end position="166"/>
    </location>
</feature>